<evidence type="ECO:0000313" key="1">
    <source>
        <dbReference type="EMBL" id="MBC5627277.1"/>
    </source>
</evidence>
<keyword evidence="2" id="KW-1185">Reference proteome</keyword>
<sequence length="75" mass="8947">MSFIRDLIDKILNTNEDDPILDARIEFRLNNKEKILIKKYCDLKRITISEFIRSTAMKEIDTFINANYKGEYIKC</sequence>
<dbReference type="EMBL" id="JACOOO010000001">
    <property type="protein sequence ID" value="MBC5627277.1"/>
    <property type="molecule type" value="Genomic_DNA"/>
</dbReference>
<dbReference type="RefSeq" id="WP_186858997.1">
    <property type="nucleotide sequence ID" value="NZ_JACOOO010000001.1"/>
</dbReference>
<name>A0ABR7D7G4_9CLOT</name>
<evidence type="ECO:0000313" key="2">
    <source>
        <dbReference type="Proteomes" id="UP000596929"/>
    </source>
</evidence>
<protein>
    <submittedName>
        <fullName evidence="1">Uncharacterized protein</fullName>
    </submittedName>
</protein>
<organism evidence="1 2">
    <name type="scientific">Clostridium hominis</name>
    <dbReference type="NCBI Taxonomy" id="2763036"/>
    <lineage>
        <taxon>Bacteria</taxon>
        <taxon>Bacillati</taxon>
        <taxon>Bacillota</taxon>
        <taxon>Clostridia</taxon>
        <taxon>Eubacteriales</taxon>
        <taxon>Clostridiaceae</taxon>
        <taxon>Clostridium</taxon>
    </lineage>
</organism>
<proteinExistence type="predicted"/>
<comment type="caution">
    <text evidence="1">The sequence shown here is derived from an EMBL/GenBank/DDBJ whole genome shotgun (WGS) entry which is preliminary data.</text>
</comment>
<dbReference type="InterPro" id="IPR046257">
    <property type="entry name" value="DUF6290"/>
</dbReference>
<dbReference type="Proteomes" id="UP000596929">
    <property type="component" value="Unassembled WGS sequence"/>
</dbReference>
<dbReference type="Pfam" id="PF19807">
    <property type="entry name" value="DUF6290"/>
    <property type="match status" value="1"/>
</dbReference>
<accession>A0ABR7D7G4</accession>
<reference evidence="1 2" key="1">
    <citation type="submission" date="2020-08" db="EMBL/GenBank/DDBJ databases">
        <title>Genome public.</title>
        <authorList>
            <person name="Liu C."/>
            <person name="Sun Q."/>
        </authorList>
    </citation>
    <scope>NUCLEOTIDE SEQUENCE [LARGE SCALE GENOMIC DNA]</scope>
    <source>
        <strain evidence="1 2">NSJ-6</strain>
    </source>
</reference>
<gene>
    <name evidence="1" type="ORF">H8S20_00060</name>
</gene>